<name>A0AAD5E6B2_UMBRA</name>
<keyword evidence="1" id="KW-1133">Transmembrane helix</keyword>
<feature type="transmembrane region" description="Helical" evidence="1">
    <location>
        <begin position="7"/>
        <end position="30"/>
    </location>
</feature>
<dbReference type="AlphaFoldDB" id="A0AAD5E6B2"/>
<gene>
    <name evidence="2" type="ORF">K450DRAFT_251905</name>
</gene>
<organism evidence="2 3">
    <name type="scientific">Umbelopsis ramanniana AG</name>
    <dbReference type="NCBI Taxonomy" id="1314678"/>
    <lineage>
        <taxon>Eukaryota</taxon>
        <taxon>Fungi</taxon>
        <taxon>Fungi incertae sedis</taxon>
        <taxon>Mucoromycota</taxon>
        <taxon>Mucoromycotina</taxon>
        <taxon>Umbelopsidomycetes</taxon>
        <taxon>Umbelopsidales</taxon>
        <taxon>Umbelopsidaceae</taxon>
        <taxon>Umbelopsis</taxon>
    </lineage>
</organism>
<dbReference type="GeneID" id="75916134"/>
<reference evidence="2" key="1">
    <citation type="submission" date="2021-06" db="EMBL/GenBank/DDBJ databases">
        <authorList>
            <consortium name="DOE Joint Genome Institute"/>
            <person name="Mondo S.J."/>
            <person name="Amses K.R."/>
            <person name="Simmons D.R."/>
            <person name="Longcore J.E."/>
            <person name="Seto K."/>
            <person name="Alves G.H."/>
            <person name="Bonds A.E."/>
            <person name="Quandt C.A."/>
            <person name="Davis W.J."/>
            <person name="Chang Y."/>
            <person name="Letcher P.M."/>
            <person name="Powell M.J."/>
            <person name="Kuo A."/>
            <person name="Labutti K."/>
            <person name="Pangilinan J."/>
            <person name="Andreopoulos W."/>
            <person name="Tritt A."/>
            <person name="Riley R."/>
            <person name="Hundley H."/>
            <person name="Johnson J."/>
            <person name="Lipzen A."/>
            <person name="Barry K."/>
            <person name="Berbee M.L."/>
            <person name="Buchler N.E."/>
            <person name="Grigoriev I.V."/>
            <person name="Spatafora J.W."/>
            <person name="Stajich J.E."/>
            <person name="James T.Y."/>
        </authorList>
    </citation>
    <scope>NUCLEOTIDE SEQUENCE</scope>
    <source>
        <strain evidence="2">AG</strain>
    </source>
</reference>
<feature type="transmembrane region" description="Helical" evidence="1">
    <location>
        <begin position="42"/>
        <end position="63"/>
    </location>
</feature>
<evidence type="ECO:0000256" key="1">
    <source>
        <dbReference type="SAM" id="Phobius"/>
    </source>
</evidence>
<accession>A0AAD5E6B2</accession>
<proteinExistence type="predicted"/>
<dbReference type="Proteomes" id="UP001206595">
    <property type="component" value="Unassembled WGS sequence"/>
</dbReference>
<protein>
    <submittedName>
        <fullName evidence="2">Uncharacterized protein</fullName>
    </submittedName>
</protein>
<comment type="caution">
    <text evidence="2">The sequence shown here is derived from an EMBL/GenBank/DDBJ whole genome shotgun (WGS) entry which is preliminary data.</text>
</comment>
<dbReference type="EMBL" id="MU620940">
    <property type="protein sequence ID" value="KAI8577489.1"/>
    <property type="molecule type" value="Genomic_DNA"/>
</dbReference>
<evidence type="ECO:0000313" key="3">
    <source>
        <dbReference type="Proteomes" id="UP001206595"/>
    </source>
</evidence>
<keyword evidence="3" id="KW-1185">Reference proteome</keyword>
<dbReference type="RefSeq" id="XP_051442493.1">
    <property type="nucleotide sequence ID" value="XM_051590791.1"/>
</dbReference>
<reference evidence="2" key="2">
    <citation type="journal article" date="2022" name="Proc. Natl. Acad. Sci. U.S.A.">
        <title>Diploid-dominant life cycles characterize the early evolution of Fungi.</title>
        <authorList>
            <person name="Amses K.R."/>
            <person name="Simmons D.R."/>
            <person name="Longcore J.E."/>
            <person name="Mondo S.J."/>
            <person name="Seto K."/>
            <person name="Jeronimo G.H."/>
            <person name="Bonds A.E."/>
            <person name="Quandt C.A."/>
            <person name="Davis W.J."/>
            <person name="Chang Y."/>
            <person name="Federici B.A."/>
            <person name="Kuo A."/>
            <person name="LaButti K."/>
            <person name="Pangilinan J."/>
            <person name="Andreopoulos W."/>
            <person name="Tritt A."/>
            <person name="Riley R."/>
            <person name="Hundley H."/>
            <person name="Johnson J."/>
            <person name="Lipzen A."/>
            <person name="Barry K."/>
            <person name="Lang B.F."/>
            <person name="Cuomo C.A."/>
            <person name="Buchler N.E."/>
            <person name="Grigoriev I.V."/>
            <person name="Spatafora J.W."/>
            <person name="Stajich J.E."/>
            <person name="James T.Y."/>
        </authorList>
    </citation>
    <scope>NUCLEOTIDE SEQUENCE</scope>
    <source>
        <strain evidence="2">AG</strain>
    </source>
</reference>
<keyword evidence="1" id="KW-0812">Transmembrane</keyword>
<sequence length="282" mass="31995">MFRLKSYFTGFFSLPIVISSLLRFSFTFLSTLPFPFVTTYMMYLRTLALCIVPLLAIAAPVFVESDTTAVEPASLLLFESLCEYYENVTDEVLEAATLDMLFEDGLYDALKIDLAPLDEQCWSVTARPLLQSTIRVHLSINHANVLSHIRPLVAEILPSLIPLNNHQKHGEEDWLPGDRTAEALVPLLYNLNQVVGFRLGAYLTSDAMLKDLADRASMVCKPKGDLALHGQQNLQIPNRSLTNSRTHLTSRFEDTKQQLWSQYDEQLDDVVRVVMEDYMDDE</sequence>
<keyword evidence="1" id="KW-0472">Membrane</keyword>
<evidence type="ECO:0000313" key="2">
    <source>
        <dbReference type="EMBL" id="KAI8577489.1"/>
    </source>
</evidence>